<feature type="domain" description="DYW" evidence="4">
    <location>
        <begin position="695"/>
        <end position="787"/>
    </location>
</feature>
<dbReference type="NCBIfam" id="TIGR00756">
    <property type="entry name" value="PPR"/>
    <property type="match status" value="4"/>
</dbReference>
<dbReference type="InterPro" id="IPR011990">
    <property type="entry name" value="TPR-like_helical_dom_sf"/>
</dbReference>
<evidence type="ECO:0000313" key="5">
    <source>
        <dbReference type="EMBL" id="PON41546.1"/>
    </source>
</evidence>
<feature type="repeat" description="PPR" evidence="3">
    <location>
        <begin position="379"/>
        <end position="413"/>
    </location>
</feature>
<dbReference type="InterPro" id="IPR046848">
    <property type="entry name" value="E_motif"/>
</dbReference>
<keyword evidence="6" id="KW-1185">Reference proteome</keyword>
<dbReference type="FunFam" id="1.25.40.10:FF:000073">
    <property type="entry name" value="Pentatricopeptide repeat-containing protein chloroplastic"/>
    <property type="match status" value="1"/>
</dbReference>
<evidence type="ECO:0000256" key="1">
    <source>
        <dbReference type="ARBA" id="ARBA00006643"/>
    </source>
</evidence>
<accession>A0A2P5AYF0</accession>
<evidence type="ECO:0000313" key="6">
    <source>
        <dbReference type="Proteomes" id="UP000237105"/>
    </source>
</evidence>
<organism evidence="5 6">
    <name type="scientific">Parasponia andersonii</name>
    <name type="common">Sponia andersonii</name>
    <dbReference type="NCBI Taxonomy" id="3476"/>
    <lineage>
        <taxon>Eukaryota</taxon>
        <taxon>Viridiplantae</taxon>
        <taxon>Streptophyta</taxon>
        <taxon>Embryophyta</taxon>
        <taxon>Tracheophyta</taxon>
        <taxon>Spermatophyta</taxon>
        <taxon>Magnoliopsida</taxon>
        <taxon>eudicotyledons</taxon>
        <taxon>Gunneridae</taxon>
        <taxon>Pentapetalae</taxon>
        <taxon>rosids</taxon>
        <taxon>fabids</taxon>
        <taxon>Rosales</taxon>
        <taxon>Cannabaceae</taxon>
        <taxon>Parasponia</taxon>
    </lineage>
</organism>
<dbReference type="GO" id="GO:0009451">
    <property type="term" value="P:RNA modification"/>
    <property type="evidence" value="ECO:0007669"/>
    <property type="project" value="InterPro"/>
</dbReference>
<comment type="caution">
    <text evidence="5">The sequence shown here is derived from an EMBL/GenBank/DDBJ whole genome shotgun (WGS) entry which is preliminary data.</text>
</comment>
<dbReference type="FunFam" id="1.25.40.10:FF:000031">
    <property type="entry name" value="Pentatricopeptide repeat-containing protein mitochondrial"/>
    <property type="match status" value="1"/>
</dbReference>
<keyword evidence="2" id="KW-0677">Repeat</keyword>
<dbReference type="InterPro" id="IPR032867">
    <property type="entry name" value="DYW_dom"/>
</dbReference>
<dbReference type="PROSITE" id="PS51375">
    <property type="entry name" value="PPR"/>
    <property type="match status" value="3"/>
</dbReference>
<dbReference type="AlphaFoldDB" id="A0A2P5AYF0"/>
<dbReference type="Pfam" id="PF14432">
    <property type="entry name" value="DYW_deaminase"/>
    <property type="match status" value="1"/>
</dbReference>
<comment type="similarity">
    <text evidence="1">Belongs to the PPR family. PCMP-H subfamily.</text>
</comment>
<proteinExistence type="inferred from homology"/>
<dbReference type="Gene3D" id="1.25.40.10">
    <property type="entry name" value="Tetratricopeptide repeat domain"/>
    <property type="match status" value="5"/>
</dbReference>
<dbReference type="GO" id="GO:0008270">
    <property type="term" value="F:zinc ion binding"/>
    <property type="evidence" value="ECO:0007669"/>
    <property type="project" value="InterPro"/>
</dbReference>
<feature type="repeat" description="PPR" evidence="3">
    <location>
        <begin position="480"/>
        <end position="514"/>
    </location>
</feature>
<dbReference type="SUPFAM" id="SSF48452">
    <property type="entry name" value="TPR-like"/>
    <property type="match status" value="1"/>
</dbReference>
<dbReference type="PANTHER" id="PTHR47926">
    <property type="entry name" value="PENTATRICOPEPTIDE REPEAT-CONTAINING PROTEIN"/>
    <property type="match status" value="1"/>
</dbReference>
<dbReference type="FunFam" id="1.25.40.10:FF:000366">
    <property type="entry name" value="Pentatricopeptide (PPR) repeat-containing protein"/>
    <property type="match status" value="1"/>
</dbReference>
<dbReference type="OrthoDB" id="185373at2759"/>
<evidence type="ECO:0000256" key="2">
    <source>
        <dbReference type="ARBA" id="ARBA00022737"/>
    </source>
</evidence>
<dbReference type="Pfam" id="PF13041">
    <property type="entry name" value="PPR_2"/>
    <property type="match status" value="2"/>
</dbReference>
<dbReference type="Pfam" id="PF20430">
    <property type="entry name" value="Eplus_motif"/>
    <property type="match status" value="1"/>
</dbReference>
<feature type="repeat" description="PPR" evidence="3">
    <location>
        <begin position="278"/>
        <end position="312"/>
    </location>
</feature>
<name>A0A2P5AYF0_PARAD</name>
<evidence type="ECO:0000259" key="4">
    <source>
        <dbReference type="Pfam" id="PF14432"/>
    </source>
</evidence>
<dbReference type="Pfam" id="PF01535">
    <property type="entry name" value="PPR"/>
    <property type="match status" value="5"/>
</dbReference>
<protein>
    <submittedName>
        <fullName evidence="5">DYW domain containing protein</fullName>
    </submittedName>
</protein>
<evidence type="ECO:0000256" key="3">
    <source>
        <dbReference type="PROSITE-ProRule" id="PRU00708"/>
    </source>
</evidence>
<dbReference type="InterPro" id="IPR046849">
    <property type="entry name" value="E2_motif"/>
</dbReference>
<dbReference type="GO" id="GO:0003723">
    <property type="term" value="F:RNA binding"/>
    <property type="evidence" value="ECO:0007669"/>
    <property type="project" value="InterPro"/>
</dbReference>
<dbReference type="Pfam" id="PF20431">
    <property type="entry name" value="E_motif"/>
    <property type="match status" value="1"/>
</dbReference>
<dbReference type="EMBL" id="JXTB01000413">
    <property type="protein sequence ID" value="PON41546.1"/>
    <property type="molecule type" value="Genomic_DNA"/>
</dbReference>
<sequence length="787" mass="88779">MLKTVLRNPGTVKSKSQAKQLHAHILRTRRLLSPSLISTVLSLYSNFYILRDSLLLFDTLESPPPVLAWKSIIRCYTSHGLFHQSIASFVQMRASGKYPDHNVFPSVVKSCAMLMALRLGESVHGYIIRCGMDSDLYTCNALMNMYSKFQSVVGYGGQQRVDAPHMLDEIPQRKRVCGSGSFAEWSGGVKCEDLGSEGGRDCFGGNGKREVITDEIECNDDFNNKMRKEMESRFMANQHGELSRIGDVLPQKSAYWEARRVVHMDSVRKVFDIMPKRDVVSWNTVIAGNAQNGMYKEALSVLREMGNANLKPDSFTLSSVLPIFAEYVDVIKGKEIHGYAIRSGFESDVFIGSSLIDMYAKCNRMEDSRRVFDLLPRHDATSWNSIIAGCVQNGMFDEGLRFFRLMLNAKIKPMQVTFSSIMPACSHLTTLRVGKQLHGYIVRRKFDDNVYIASSLVDMYAKCGNIRTARWVFDRIESHDMVSWTAIIMGYALNGYAHDAISLFEQMELEGTKPGYVSFVAILTACSHAGLIDKAWEYFNFMTKKYGIAPGLEHYAAVADLLGRAGRLEEAYDLISNMHIEPTGSVWLTLLAGCRVHKDIELAEKVAQKIFMADPEHMAPYVLLSNIYAGAGRWKEVAKLRISMRDRGMRKKPACSWIEVKNKVHAFVAGDKSHPSYDRINEALAVLLEKMEREGYVVDTNEVLHDVDEEQKETLLFSHSERLAIAFGIISTPAGTTIRITKNIRVCVDCHTAIKFMSKIVEREIIVRDNSRFHHFSGGQCSCGDYW</sequence>
<dbReference type="InterPro" id="IPR046960">
    <property type="entry name" value="PPR_At4g14850-like_plant"/>
</dbReference>
<dbReference type="InterPro" id="IPR002885">
    <property type="entry name" value="PPR_rpt"/>
</dbReference>
<dbReference type="Proteomes" id="UP000237105">
    <property type="component" value="Unassembled WGS sequence"/>
</dbReference>
<dbReference type="PANTHER" id="PTHR47926:SF518">
    <property type="entry name" value="(WILD MALAYSIAN BANANA) HYPOTHETICAL PROTEIN"/>
    <property type="match status" value="1"/>
</dbReference>
<gene>
    <name evidence="5" type="ORF">PanWU01x14_289000</name>
</gene>
<reference evidence="6" key="1">
    <citation type="submission" date="2016-06" db="EMBL/GenBank/DDBJ databases">
        <title>Parallel loss of symbiosis genes in relatives of nitrogen-fixing non-legume Parasponia.</title>
        <authorList>
            <person name="Van Velzen R."/>
            <person name="Holmer R."/>
            <person name="Bu F."/>
            <person name="Rutten L."/>
            <person name="Van Zeijl A."/>
            <person name="Liu W."/>
            <person name="Santuari L."/>
            <person name="Cao Q."/>
            <person name="Sharma T."/>
            <person name="Shen D."/>
            <person name="Roswanjaya Y."/>
            <person name="Wardhani T."/>
            <person name="Kalhor M.S."/>
            <person name="Jansen J."/>
            <person name="Van den Hoogen J."/>
            <person name="Gungor B."/>
            <person name="Hartog M."/>
            <person name="Hontelez J."/>
            <person name="Verver J."/>
            <person name="Yang W.-C."/>
            <person name="Schijlen E."/>
            <person name="Repin R."/>
            <person name="Schilthuizen M."/>
            <person name="Schranz E."/>
            <person name="Heidstra R."/>
            <person name="Miyata K."/>
            <person name="Fedorova E."/>
            <person name="Kohlen W."/>
            <person name="Bisseling T."/>
            <person name="Smit S."/>
            <person name="Geurts R."/>
        </authorList>
    </citation>
    <scope>NUCLEOTIDE SEQUENCE [LARGE SCALE GENOMIC DNA]</scope>
    <source>
        <strain evidence="6">cv. WU1-14</strain>
    </source>
</reference>